<organism evidence="2 3">
    <name type="scientific">Rhipicephalus microplus</name>
    <name type="common">Cattle tick</name>
    <name type="synonym">Boophilus microplus</name>
    <dbReference type="NCBI Taxonomy" id="6941"/>
    <lineage>
        <taxon>Eukaryota</taxon>
        <taxon>Metazoa</taxon>
        <taxon>Ecdysozoa</taxon>
        <taxon>Arthropoda</taxon>
        <taxon>Chelicerata</taxon>
        <taxon>Arachnida</taxon>
        <taxon>Acari</taxon>
        <taxon>Parasitiformes</taxon>
        <taxon>Ixodida</taxon>
        <taxon>Ixodoidea</taxon>
        <taxon>Ixodidae</taxon>
        <taxon>Rhipicephalinae</taxon>
        <taxon>Rhipicephalus</taxon>
        <taxon>Boophilus</taxon>
    </lineage>
</organism>
<comment type="caution">
    <text evidence="2">The sequence shown here is derived from an EMBL/GenBank/DDBJ whole genome shotgun (WGS) entry which is preliminary data.</text>
</comment>
<accession>A0A9J6F1S1</accession>
<keyword evidence="3" id="KW-1185">Reference proteome</keyword>
<sequence>MIRANVVNDYNDTALDAHRIGTSHAVIVLFNGNRVPAYVKYCGALIRCRIYRQHKEVCKTCGQLGHRRDVCPGPNVKICFACGKMNPSDDHEKECKPRCKLCGGSHPTGTGNCANKFKTQFLLRKRERKTVTEKTGKTGQTNSPERTTLPRSQRAHRGRGVTATARVGGERAATSVQRTAIGGAASHAIARGLTSSVAETRAKRTRKRANARARRRGNRKTTR</sequence>
<feature type="compositionally biased region" description="Basic residues" evidence="1">
    <location>
        <begin position="203"/>
        <end position="223"/>
    </location>
</feature>
<feature type="compositionally biased region" description="Polar residues" evidence="1">
    <location>
        <begin position="137"/>
        <end position="151"/>
    </location>
</feature>
<dbReference type="AlphaFoldDB" id="A0A9J6F1S1"/>
<evidence type="ECO:0000313" key="3">
    <source>
        <dbReference type="Proteomes" id="UP000821866"/>
    </source>
</evidence>
<dbReference type="Proteomes" id="UP000821866">
    <property type="component" value="Chromosome 1"/>
</dbReference>
<evidence type="ECO:0000313" key="2">
    <source>
        <dbReference type="EMBL" id="KAH8040587.1"/>
    </source>
</evidence>
<name>A0A9J6F1S1_RHIMP</name>
<evidence type="ECO:0000256" key="1">
    <source>
        <dbReference type="SAM" id="MobiDB-lite"/>
    </source>
</evidence>
<evidence type="ECO:0008006" key="4">
    <source>
        <dbReference type="Google" id="ProtNLM"/>
    </source>
</evidence>
<reference evidence="2" key="1">
    <citation type="journal article" date="2020" name="Cell">
        <title>Large-Scale Comparative Analyses of Tick Genomes Elucidate Their Genetic Diversity and Vector Capacities.</title>
        <authorList>
            <consortium name="Tick Genome and Microbiome Consortium (TIGMIC)"/>
            <person name="Jia N."/>
            <person name="Wang J."/>
            <person name="Shi W."/>
            <person name="Du L."/>
            <person name="Sun Y."/>
            <person name="Zhan W."/>
            <person name="Jiang J.F."/>
            <person name="Wang Q."/>
            <person name="Zhang B."/>
            <person name="Ji P."/>
            <person name="Bell-Sakyi L."/>
            <person name="Cui X.M."/>
            <person name="Yuan T.T."/>
            <person name="Jiang B.G."/>
            <person name="Yang W.F."/>
            <person name="Lam T.T."/>
            <person name="Chang Q.C."/>
            <person name="Ding S.J."/>
            <person name="Wang X.J."/>
            <person name="Zhu J.G."/>
            <person name="Ruan X.D."/>
            <person name="Zhao L."/>
            <person name="Wei J.T."/>
            <person name="Ye R.Z."/>
            <person name="Que T.C."/>
            <person name="Du C.H."/>
            <person name="Zhou Y.H."/>
            <person name="Cheng J.X."/>
            <person name="Dai P.F."/>
            <person name="Guo W.B."/>
            <person name="Han X.H."/>
            <person name="Huang E.J."/>
            <person name="Li L.F."/>
            <person name="Wei W."/>
            <person name="Gao Y.C."/>
            <person name="Liu J.Z."/>
            <person name="Shao H.Z."/>
            <person name="Wang X."/>
            <person name="Wang C.C."/>
            <person name="Yang T.C."/>
            <person name="Huo Q.B."/>
            <person name="Li W."/>
            <person name="Chen H.Y."/>
            <person name="Chen S.E."/>
            <person name="Zhou L.G."/>
            <person name="Ni X.B."/>
            <person name="Tian J.H."/>
            <person name="Sheng Y."/>
            <person name="Liu T."/>
            <person name="Pan Y.S."/>
            <person name="Xia L.Y."/>
            <person name="Li J."/>
            <person name="Zhao F."/>
            <person name="Cao W.C."/>
        </authorList>
    </citation>
    <scope>NUCLEOTIDE SEQUENCE</scope>
    <source>
        <strain evidence="2">Rmic-2018</strain>
    </source>
</reference>
<proteinExistence type="predicted"/>
<reference evidence="2" key="2">
    <citation type="submission" date="2021-09" db="EMBL/GenBank/DDBJ databases">
        <authorList>
            <person name="Jia N."/>
            <person name="Wang J."/>
            <person name="Shi W."/>
            <person name="Du L."/>
            <person name="Sun Y."/>
            <person name="Zhan W."/>
            <person name="Jiang J."/>
            <person name="Wang Q."/>
            <person name="Zhang B."/>
            <person name="Ji P."/>
            <person name="Sakyi L.B."/>
            <person name="Cui X."/>
            <person name="Yuan T."/>
            <person name="Jiang B."/>
            <person name="Yang W."/>
            <person name="Lam T.T.-Y."/>
            <person name="Chang Q."/>
            <person name="Ding S."/>
            <person name="Wang X."/>
            <person name="Zhu J."/>
            <person name="Ruan X."/>
            <person name="Zhao L."/>
            <person name="Wei J."/>
            <person name="Que T."/>
            <person name="Du C."/>
            <person name="Cheng J."/>
            <person name="Dai P."/>
            <person name="Han X."/>
            <person name="Huang E."/>
            <person name="Gao Y."/>
            <person name="Liu J."/>
            <person name="Shao H."/>
            <person name="Ye R."/>
            <person name="Li L."/>
            <person name="Wei W."/>
            <person name="Wang X."/>
            <person name="Wang C."/>
            <person name="Huo Q."/>
            <person name="Li W."/>
            <person name="Guo W."/>
            <person name="Chen H."/>
            <person name="Chen S."/>
            <person name="Zhou L."/>
            <person name="Zhou L."/>
            <person name="Ni X."/>
            <person name="Tian J."/>
            <person name="Zhou Y."/>
            <person name="Sheng Y."/>
            <person name="Liu T."/>
            <person name="Pan Y."/>
            <person name="Xia L."/>
            <person name="Li J."/>
            <person name="Zhao F."/>
            <person name="Cao W."/>
        </authorList>
    </citation>
    <scope>NUCLEOTIDE SEQUENCE</scope>
    <source>
        <strain evidence="2">Rmic-2018</strain>
        <tissue evidence="2">Larvae</tissue>
    </source>
</reference>
<feature type="region of interest" description="Disordered" evidence="1">
    <location>
        <begin position="125"/>
        <end position="174"/>
    </location>
</feature>
<protein>
    <recommendedName>
        <fullName evidence="4">CCHC-type domain-containing protein</fullName>
    </recommendedName>
</protein>
<gene>
    <name evidence="2" type="ORF">HPB51_011415</name>
</gene>
<feature type="region of interest" description="Disordered" evidence="1">
    <location>
        <begin position="195"/>
        <end position="223"/>
    </location>
</feature>
<dbReference type="EMBL" id="JABSTU010000001">
    <property type="protein sequence ID" value="KAH8040587.1"/>
    <property type="molecule type" value="Genomic_DNA"/>
</dbReference>